<evidence type="ECO:0000256" key="5">
    <source>
        <dbReference type="ARBA" id="ARBA00023136"/>
    </source>
</evidence>
<dbReference type="GO" id="GO:0016020">
    <property type="term" value="C:membrane"/>
    <property type="evidence" value="ECO:0007669"/>
    <property type="project" value="UniProtKB-SubCell"/>
</dbReference>
<name>A0A2V3IJI0_9FLOR</name>
<dbReference type="AlphaFoldDB" id="A0A2V3IJI0"/>
<comment type="caution">
    <text evidence="7">The sequence shown here is derived from an EMBL/GenBank/DDBJ whole genome shotgun (WGS) entry which is preliminary data.</text>
</comment>
<dbReference type="Pfam" id="PF04117">
    <property type="entry name" value="Mpv17_PMP22"/>
    <property type="match status" value="1"/>
</dbReference>
<protein>
    <submittedName>
        <fullName evidence="7">Mpv17-like protein 2</fullName>
    </submittedName>
</protein>
<accession>A0A2V3IJI0</accession>
<keyword evidence="8" id="KW-1185">Reference proteome</keyword>
<evidence type="ECO:0000256" key="2">
    <source>
        <dbReference type="ARBA" id="ARBA00006824"/>
    </source>
</evidence>
<dbReference type="PANTHER" id="PTHR11266">
    <property type="entry name" value="PEROXISOMAL MEMBRANE PROTEIN 2, PXMP2 MPV17"/>
    <property type="match status" value="1"/>
</dbReference>
<evidence type="ECO:0000256" key="4">
    <source>
        <dbReference type="ARBA" id="ARBA00022989"/>
    </source>
</evidence>
<evidence type="ECO:0000256" key="1">
    <source>
        <dbReference type="ARBA" id="ARBA00004141"/>
    </source>
</evidence>
<dbReference type="STRING" id="448386.A0A2V3IJI0"/>
<reference evidence="7 8" key="1">
    <citation type="journal article" date="2018" name="Mol. Biol. Evol.">
        <title>Analysis of the draft genome of the red seaweed Gracilariopsis chorda provides insights into genome size evolution in Rhodophyta.</title>
        <authorList>
            <person name="Lee J."/>
            <person name="Yang E.C."/>
            <person name="Graf L."/>
            <person name="Yang J.H."/>
            <person name="Qiu H."/>
            <person name="Zel Zion U."/>
            <person name="Chan C.X."/>
            <person name="Stephens T.G."/>
            <person name="Weber A.P.M."/>
            <person name="Boo G.H."/>
            <person name="Boo S.M."/>
            <person name="Kim K.M."/>
            <person name="Shin Y."/>
            <person name="Jung M."/>
            <person name="Lee S.J."/>
            <person name="Yim H.S."/>
            <person name="Lee J.H."/>
            <person name="Bhattacharya D."/>
            <person name="Yoon H.S."/>
        </authorList>
    </citation>
    <scope>NUCLEOTIDE SEQUENCE [LARGE SCALE GENOMIC DNA]</scope>
    <source>
        <strain evidence="7 8">SKKU-2015</strain>
        <tissue evidence="7">Whole body</tissue>
    </source>
</reference>
<sequence length="159" mass="17604">MLGDLVAQAPDITSGKPWDARRTAKMGAFGLCIHGPFGHYWYTFLDRTIMTAAPTSARAVATKTAVDQIFLAPIFTSVFFGAMKAMDGKPDEVTSEVKEKLWPTMKVNWTVWPLAHLVNFRFIPSSQRVLYINTVQIGYNAFLSTMQAAGRKGEVKEAA</sequence>
<gene>
    <name evidence="7" type="ORF">BWQ96_07974</name>
</gene>
<keyword evidence="3" id="KW-0812">Transmembrane</keyword>
<dbReference type="EMBL" id="NBIV01000169">
    <property type="protein sequence ID" value="PXF42255.1"/>
    <property type="molecule type" value="Genomic_DNA"/>
</dbReference>
<keyword evidence="4" id="KW-1133">Transmembrane helix</keyword>
<proteinExistence type="inferred from homology"/>
<evidence type="ECO:0000313" key="7">
    <source>
        <dbReference type="EMBL" id="PXF42255.1"/>
    </source>
</evidence>
<evidence type="ECO:0000256" key="3">
    <source>
        <dbReference type="ARBA" id="ARBA00022692"/>
    </source>
</evidence>
<dbReference type="Proteomes" id="UP000247409">
    <property type="component" value="Unassembled WGS sequence"/>
</dbReference>
<dbReference type="OrthoDB" id="430207at2759"/>
<evidence type="ECO:0000313" key="8">
    <source>
        <dbReference type="Proteomes" id="UP000247409"/>
    </source>
</evidence>
<dbReference type="InterPro" id="IPR007248">
    <property type="entry name" value="Mpv17_PMP22"/>
</dbReference>
<evidence type="ECO:0000256" key="6">
    <source>
        <dbReference type="RuleBase" id="RU363053"/>
    </source>
</evidence>
<dbReference type="GO" id="GO:0005737">
    <property type="term" value="C:cytoplasm"/>
    <property type="evidence" value="ECO:0007669"/>
    <property type="project" value="TreeGrafter"/>
</dbReference>
<keyword evidence="5" id="KW-0472">Membrane</keyword>
<comment type="similarity">
    <text evidence="2 6">Belongs to the peroxisomal membrane protein PXMP2/4 family.</text>
</comment>
<dbReference type="PANTHER" id="PTHR11266:SF17">
    <property type="entry name" value="PROTEIN MPV17"/>
    <property type="match status" value="1"/>
</dbReference>
<comment type="subcellular location">
    <subcellularLocation>
        <location evidence="1">Membrane</location>
        <topology evidence="1">Multi-pass membrane protein</topology>
    </subcellularLocation>
</comment>
<organism evidence="7 8">
    <name type="scientific">Gracilariopsis chorda</name>
    <dbReference type="NCBI Taxonomy" id="448386"/>
    <lineage>
        <taxon>Eukaryota</taxon>
        <taxon>Rhodophyta</taxon>
        <taxon>Florideophyceae</taxon>
        <taxon>Rhodymeniophycidae</taxon>
        <taxon>Gracilariales</taxon>
        <taxon>Gracilariaceae</taxon>
        <taxon>Gracilariopsis</taxon>
    </lineage>
</organism>